<accession>A0ABP3RU91</accession>
<feature type="binding site" evidence="5">
    <location>
        <position position="83"/>
    </location>
    <ligand>
        <name>FMN</name>
        <dbReference type="ChEBI" id="CHEBI:58210"/>
    </ligand>
</feature>
<dbReference type="InterPro" id="IPR019576">
    <property type="entry name" value="Pyridoxamine_oxidase_dimer_C"/>
</dbReference>
<proteinExistence type="inferred from homology"/>
<comment type="similarity">
    <text evidence="1 5">Belongs to the pyridoxamine 5'-phosphate oxidase family.</text>
</comment>
<dbReference type="Proteomes" id="UP001500957">
    <property type="component" value="Unassembled WGS sequence"/>
</dbReference>
<dbReference type="InterPro" id="IPR011576">
    <property type="entry name" value="Pyridox_Oxase_N"/>
</dbReference>
<feature type="binding site" evidence="5">
    <location>
        <position position="123"/>
    </location>
    <ligand>
        <name>substrate</name>
    </ligand>
</feature>
<gene>
    <name evidence="5 8" type="primary">pdxH</name>
    <name evidence="8" type="ORF">GCM10009547_15250</name>
</gene>
<evidence type="ECO:0000313" key="9">
    <source>
        <dbReference type="Proteomes" id="UP001500957"/>
    </source>
</evidence>
<dbReference type="NCBIfam" id="TIGR00558">
    <property type="entry name" value="pdxH"/>
    <property type="match status" value="1"/>
</dbReference>
<feature type="binding site" evidence="5">
    <location>
        <begin position="190"/>
        <end position="192"/>
    </location>
    <ligand>
        <name>substrate</name>
    </ligand>
</feature>
<comment type="function">
    <text evidence="5">Catalyzes the oxidation of either pyridoxine 5'-phosphate (PNP) or pyridoxamine 5'-phosphate (PMP) into pyridoxal 5'-phosphate (PLP).</text>
</comment>
<feature type="domain" description="Pyridoxine 5'-phosphate oxidase dimerisation C-terminal" evidence="7">
    <location>
        <begin position="171"/>
        <end position="211"/>
    </location>
</feature>
<keyword evidence="2 5" id="KW-0285">Flavoprotein</keyword>
<evidence type="ECO:0000256" key="2">
    <source>
        <dbReference type="ARBA" id="ARBA00022630"/>
    </source>
</evidence>
<dbReference type="InterPro" id="IPR019740">
    <property type="entry name" value="Pyridox_Oxase_CS"/>
</dbReference>
<dbReference type="Gene3D" id="2.30.110.10">
    <property type="entry name" value="Electron Transport, Fmn-binding Protein, Chain A"/>
    <property type="match status" value="1"/>
</dbReference>
<evidence type="ECO:0000256" key="1">
    <source>
        <dbReference type="ARBA" id="ARBA00007301"/>
    </source>
</evidence>
<keyword evidence="3 5" id="KW-0288">FMN</keyword>
<feature type="binding site" evidence="5">
    <location>
        <position position="105"/>
    </location>
    <ligand>
        <name>FMN</name>
        <dbReference type="ChEBI" id="CHEBI:58210"/>
    </ligand>
</feature>
<dbReference type="EMBL" id="BAAAHE010000011">
    <property type="protein sequence ID" value="GAA0614352.1"/>
    <property type="molecule type" value="Genomic_DNA"/>
</dbReference>
<feature type="binding site" evidence="5">
    <location>
        <position position="66"/>
    </location>
    <ligand>
        <name>substrate</name>
    </ligand>
</feature>
<comment type="catalytic activity">
    <reaction evidence="5">
        <text>pyridoxamine 5'-phosphate + O2 + H2O = pyridoxal 5'-phosphate + H2O2 + NH4(+)</text>
        <dbReference type="Rhea" id="RHEA:15817"/>
        <dbReference type="ChEBI" id="CHEBI:15377"/>
        <dbReference type="ChEBI" id="CHEBI:15379"/>
        <dbReference type="ChEBI" id="CHEBI:16240"/>
        <dbReference type="ChEBI" id="CHEBI:28938"/>
        <dbReference type="ChEBI" id="CHEBI:58451"/>
        <dbReference type="ChEBI" id="CHEBI:597326"/>
        <dbReference type="EC" id="1.4.3.5"/>
    </reaction>
</comment>
<comment type="caution">
    <text evidence="8">The sequence shown here is derived from an EMBL/GenBank/DDBJ whole genome shotgun (WGS) entry which is preliminary data.</text>
</comment>
<feature type="binding site" evidence="5">
    <location>
        <position position="82"/>
    </location>
    <ligand>
        <name>FMN</name>
        <dbReference type="ChEBI" id="CHEBI:58210"/>
    </ligand>
</feature>
<evidence type="ECO:0000256" key="5">
    <source>
        <dbReference type="HAMAP-Rule" id="MF_01629"/>
    </source>
</evidence>
<dbReference type="PANTHER" id="PTHR10851:SF0">
    <property type="entry name" value="PYRIDOXINE-5'-PHOSPHATE OXIDASE"/>
    <property type="match status" value="1"/>
</dbReference>
<feature type="binding site" evidence="5">
    <location>
        <begin position="61"/>
        <end position="66"/>
    </location>
    <ligand>
        <name>FMN</name>
        <dbReference type="ChEBI" id="CHEBI:58210"/>
    </ligand>
</feature>
<protein>
    <recommendedName>
        <fullName evidence="5">Pyridoxine/pyridoxamine 5'-phosphate oxidase</fullName>
        <ecNumber evidence="5">1.4.3.5</ecNumber>
    </recommendedName>
    <alternativeName>
        <fullName evidence="5">PNP/PMP oxidase</fullName>
        <shortName evidence="5">PNPOx</shortName>
    </alternativeName>
    <alternativeName>
        <fullName evidence="5">Pyridoxal 5'-phosphate synthase</fullName>
    </alternativeName>
</protein>
<evidence type="ECO:0000259" key="6">
    <source>
        <dbReference type="Pfam" id="PF01243"/>
    </source>
</evidence>
<comment type="pathway">
    <text evidence="5">Cofactor metabolism; pyridoxal 5'-phosphate salvage; pyridoxal 5'-phosphate from pyridoxamine 5'-phosphate: step 1/1.</text>
</comment>
<feature type="binding site" evidence="5">
    <location>
        <position position="127"/>
    </location>
    <ligand>
        <name>substrate</name>
    </ligand>
</feature>
<comment type="pathway">
    <text evidence="5">Cofactor metabolism; pyridoxal 5'-phosphate salvage; pyridoxal 5'-phosphate from pyridoxine 5'-phosphate: step 1/1.</text>
</comment>
<dbReference type="InterPro" id="IPR000659">
    <property type="entry name" value="Pyridox_Oxase"/>
</dbReference>
<dbReference type="Pfam" id="PF01243">
    <property type="entry name" value="PNPOx_N"/>
    <property type="match status" value="1"/>
</dbReference>
<dbReference type="PIRSF" id="PIRSF000190">
    <property type="entry name" value="Pyd_amn-ph_oxd"/>
    <property type="match status" value="1"/>
</dbReference>
<feature type="domain" description="Pyridoxamine 5'-phosphate oxidase N-terminal" evidence="6">
    <location>
        <begin position="38"/>
        <end position="156"/>
    </location>
</feature>
<feature type="binding site" evidence="5">
    <location>
        <position position="184"/>
    </location>
    <ligand>
        <name>FMN</name>
        <dbReference type="ChEBI" id="CHEBI:58210"/>
    </ligand>
</feature>
<dbReference type="SUPFAM" id="SSF50475">
    <property type="entry name" value="FMN-binding split barrel"/>
    <property type="match status" value="1"/>
</dbReference>
<feature type="binding site" evidence="5">
    <location>
        <position position="131"/>
    </location>
    <ligand>
        <name>substrate</name>
    </ligand>
</feature>
<dbReference type="HAMAP" id="MF_01629">
    <property type="entry name" value="PdxH"/>
    <property type="match status" value="1"/>
</dbReference>
<dbReference type="EC" id="1.4.3.5" evidence="5"/>
<reference evidence="9" key="1">
    <citation type="journal article" date="2019" name="Int. J. Syst. Evol. Microbiol.">
        <title>The Global Catalogue of Microorganisms (GCM) 10K type strain sequencing project: providing services to taxonomists for standard genome sequencing and annotation.</title>
        <authorList>
            <consortium name="The Broad Institute Genomics Platform"/>
            <consortium name="The Broad Institute Genome Sequencing Center for Infectious Disease"/>
            <person name="Wu L."/>
            <person name="Ma J."/>
        </authorList>
    </citation>
    <scope>NUCLEOTIDE SEQUENCE [LARGE SCALE GENOMIC DNA]</scope>
    <source>
        <strain evidence="9">JCM 10671</strain>
    </source>
</reference>
<evidence type="ECO:0000313" key="8">
    <source>
        <dbReference type="EMBL" id="GAA0614352.1"/>
    </source>
</evidence>
<keyword evidence="5" id="KW-0664">Pyridoxine biosynthesis</keyword>
<dbReference type="Pfam" id="PF10590">
    <property type="entry name" value="PNP_phzG_C"/>
    <property type="match status" value="1"/>
</dbReference>
<feature type="binding site" evidence="5">
    <location>
        <begin position="140"/>
        <end position="141"/>
    </location>
    <ligand>
        <name>FMN</name>
        <dbReference type="ChEBI" id="CHEBI:58210"/>
    </ligand>
</feature>
<dbReference type="PROSITE" id="PS01064">
    <property type="entry name" value="PYRIDOX_OXIDASE"/>
    <property type="match status" value="1"/>
</dbReference>
<sequence length="211" mass="23774">MADEASDLAAMRREYMETGLEPADLPAEPVAAFRKWFDEVVDAGLPEPNAMVVSTAGPSSRMTLLKSVDERGFVFFTNYTSRKARELDANPRCSLLFPWHGLRRQVIVNGSASRVPRAETEAYFATRPRGSQIGAWASRQSTVVASRAELDDRYAELERRWPDTVPCPDFWGGFVVVPQAVEFWQGRPSRLHDRLRYTRAGAGWIVERLAP</sequence>
<comment type="cofactor">
    <cofactor evidence="5">
        <name>FMN</name>
        <dbReference type="ChEBI" id="CHEBI:58210"/>
    </cofactor>
    <text evidence="5">Binds 1 FMN per subunit.</text>
</comment>
<evidence type="ECO:0000259" key="7">
    <source>
        <dbReference type="Pfam" id="PF10590"/>
    </source>
</evidence>
<keyword evidence="4 5" id="KW-0560">Oxidoreductase</keyword>
<comment type="catalytic activity">
    <reaction evidence="5">
        <text>pyridoxine 5'-phosphate + O2 = pyridoxal 5'-phosphate + H2O2</text>
        <dbReference type="Rhea" id="RHEA:15149"/>
        <dbReference type="ChEBI" id="CHEBI:15379"/>
        <dbReference type="ChEBI" id="CHEBI:16240"/>
        <dbReference type="ChEBI" id="CHEBI:58589"/>
        <dbReference type="ChEBI" id="CHEBI:597326"/>
        <dbReference type="EC" id="1.4.3.5"/>
    </reaction>
</comment>
<dbReference type="InterPro" id="IPR012349">
    <property type="entry name" value="Split_barrel_FMN-bd"/>
</dbReference>
<feature type="binding site" evidence="5">
    <location>
        <begin position="76"/>
        <end position="77"/>
    </location>
    <ligand>
        <name>FMN</name>
        <dbReference type="ChEBI" id="CHEBI:58210"/>
    </ligand>
</feature>
<evidence type="ECO:0000256" key="4">
    <source>
        <dbReference type="ARBA" id="ARBA00023002"/>
    </source>
</evidence>
<dbReference type="RefSeq" id="WP_344603268.1">
    <property type="nucleotide sequence ID" value="NZ_BAAAHE010000011.1"/>
</dbReference>
<evidence type="ECO:0000256" key="3">
    <source>
        <dbReference type="ARBA" id="ARBA00022643"/>
    </source>
</evidence>
<comment type="subunit">
    <text evidence="5">Homodimer.</text>
</comment>
<name>A0ABP3RU91_9ACTN</name>
<feature type="binding site" evidence="5">
    <location>
        <position position="194"/>
    </location>
    <ligand>
        <name>FMN</name>
        <dbReference type="ChEBI" id="CHEBI:58210"/>
    </ligand>
</feature>
<organism evidence="8 9">
    <name type="scientific">Sporichthya brevicatena</name>
    <dbReference type="NCBI Taxonomy" id="171442"/>
    <lineage>
        <taxon>Bacteria</taxon>
        <taxon>Bacillati</taxon>
        <taxon>Actinomycetota</taxon>
        <taxon>Actinomycetes</taxon>
        <taxon>Sporichthyales</taxon>
        <taxon>Sporichthyaceae</taxon>
        <taxon>Sporichthya</taxon>
    </lineage>
</organism>
<dbReference type="PANTHER" id="PTHR10851">
    <property type="entry name" value="PYRIDOXINE-5-PHOSPHATE OXIDASE"/>
    <property type="match status" value="1"/>
</dbReference>
<dbReference type="NCBIfam" id="NF004231">
    <property type="entry name" value="PRK05679.1"/>
    <property type="match status" value="1"/>
</dbReference>
<keyword evidence="9" id="KW-1185">Reference proteome</keyword>